<keyword evidence="1" id="KW-0472">Membrane</keyword>
<feature type="transmembrane region" description="Helical" evidence="1">
    <location>
        <begin position="12"/>
        <end position="32"/>
    </location>
</feature>
<dbReference type="Proteomes" id="UP001194729">
    <property type="component" value="Unassembled WGS sequence"/>
</dbReference>
<keyword evidence="3" id="KW-1185">Reference proteome</keyword>
<evidence type="ECO:0000256" key="1">
    <source>
        <dbReference type="SAM" id="Phobius"/>
    </source>
</evidence>
<evidence type="ECO:0000313" key="3">
    <source>
        <dbReference type="Proteomes" id="UP001194729"/>
    </source>
</evidence>
<comment type="caution">
    <text evidence="2">The sequence shown here is derived from an EMBL/GenBank/DDBJ whole genome shotgun (WGS) entry which is preliminary data.</text>
</comment>
<keyword evidence="1" id="KW-0812">Transmembrane</keyword>
<dbReference type="EMBL" id="JADKYU010000726">
    <property type="protein sequence ID" value="MBF4985374.1"/>
    <property type="molecule type" value="Genomic_DNA"/>
</dbReference>
<reference evidence="2 3" key="1">
    <citation type="submission" date="2020-11" db="EMBL/GenBank/DDBJ databases">
        <title>P. mediterranea TC4 genome.</title>
        <authorList>
            <person name="Molmeret M."/>
        </authorList>
    </citation>
    <scope>NUCLEOTIDE SEQUENCE [LARGE SCALE GENOMIC DNA]</scope>
    <source>
        <strain evidence="2 3">TC4</strain>
    </source>
</reference>
<sequence>MKNCLYFPNMKWMYLFFLICSYHISVFAQVPLKESIPLSCDTFYGVDDFENLYYSTENVLYKKSKSDRLEFYDIQLGDVTSVDIINPLKVLVFYRDTQTLVILDNRLNEQQRLNFNSLKPQRFIDHVRLAGERRLWLYNLDLSRLELYDYANQKLVISTSPIKDQVLGLQSDYNFCHLITENGIITFNSYGSETDRINEKIKLPVAFDFEHLGFQTVDGWKWYQFDKEFRFRESELITPFSQEYSPESLYLKGGKLYLYHQKRLHVQTINLNKS</sequence>
<protein>
    <submittedName>
        <fullName evidence="2">Uncharacterized protein</fullName>
    </submittedName>
</protein>
<name>A0ABS0A933_9FLAO</name>
<proteinExistence type="predicted"/>
<keyword evidence="1" id="KW-1133">Transmembrane helix</keyword>
<gene>
    <name evidence="2" type="ORF">FNJ87_13895</name>
</gene>
<organism evidence="2 3">
    <name type="scientific">Nonlabens mediterrranea</name>
    <dbReference type="NCBI Taxonomy" id="1419947"/>
    <lineage>
        <taxon>Bacteria</taxon>
        <taxon>Pseudomonadati</taxon>
        <taxon>Bacteroidota</taxon>
        <taxon>Flavobacteriia</taxon>
        <taxon>Flavobacteriales</taxon>
        <taxon>Flavobacteriaceae</taxon>
        <taxon>Nonlabens</taxon>
    </lineage>
</organism>
<accession>A0ABS0A933</accession>
<evidence type="ECO:0000313" key="2">
    <source>
        <dbReference type="EMBL" id="MBF4985374.1"/>
    </source>
</evidence>